<evidence type="ECO:0000256" key="4">
    <source>
        <dbReference type="ARBA" id="ARBA00022801"/>
    </source>
</evidence>
<dbReference type="InterPro" id="IPR015366">
    <property type="entry name" value="S53_propep"/>
</dbReference>
<dbReference type="GO" id="GO:0004252">
    <property type="term" value="F:serine-type endopeptidase activity"/>
    <property type="evidence" value="ECO:0007669"/>
    <property type="project" value="UniProtKB-UniRule"/>
</dbReference>
<feature type="region of interest" description="Disordered" evidence="9">
    <location>
        <begin position="262"/>
        <end position="281"/>
    </location>
</feature>
<dbReference type="EMBL" id="ANFO01001230">
    <property type="protein sequence ID" value="KGQ03352.1"/>
    <property type="molecule type" value="Genomic_DNA"/>
</dbReference>
<dbReference type="GO" id="GO:0005576">
    <property type="term" value="C:extracellular region"/>
    <property type="evidence" value="ECO:0007669"/>
    <property type="project" value="UniProtKB-SubCell"/>
</dbReference>
<dbReference type="CDD" id="cd04056">
    <property type="entry name" value="Peptidases_S53"/>
    <property type="match status" value="1"/>
</dbReference>
<dbReference type="OrthoDB" id="409122at2759"/>
<dbReference type="GO" id="GO:0008240">
    <property type="term" value="F:tripeptidyl-peptidase activity"/>
    <property type="evidence" value="ECO:0007669"/>
    <property type="project" value="TreeGrafter"/>
</dbReference>
<evidence type="ECO:0000259" key="11">
    <source>
        <dbReference type="PROSITE" id="PS51695"/>
    </source>
</evidence>
<evidence type="ECO:0000256" key="8">
    <source>
        <dbReference type="PROSITE-ProRule" id="PRU01032"/>
    </source>
</evidence>
<dbReference type="PANTHER" id="PTHR14218:SF19">
    <property type="entry name" value="SERINE PROTEASE AORO, PUTATIVE (AFU_ORTHOLOGUE AFUA_6G10250)-RELATED"/>
    <property type="match status" value="1"/>
</dbReference>
<dbReference type="HOGENOM" id="CLU_013783_4_0_1"/>
<gene>
    <name evidence="12" type="ORF">BBAD15_g11377</name>
</gene>
<evidence type="ECO:0000256" key="1">
    <source>
        <dbReference type="ARBA" id="ARBA00004239"/>
    </source>
</evidence>
<feature type="region of interest" description="Disordered" evidence="9">
    <location>
        <begin position="561"/>
        <end position="582"/>
    </location>
</feature>
<keyword evidence="5 8" id="KW-0720">Serine protease</keyword>
<dbReference type="SUPFAM" id="SSF54897">
    <property type="entry name" value="Protease propeptides/inhibitors"/>
    <property type="match status" value="1"/>
</dbReference>
<keyword evidence="3 8" id="KW-0479">Metal-binding</keyword>
<comment type="subcellular location">
    <subcellularLocation>
        <location evidence="1">Secreted</location>
        <location evidence="1">Extracellular space</location>
    </subcellularLocation>
</comment>
<feature type="domain" description="Peptidase S53" evidence="11">
    <location>
        <begin position="209"/>
        <end position="610"/>
    </location>
</feature>
<feature type="binding site" evidence="8">
    <location>
        <position position="559"/>
    </location>
    <ligand>
        <name>Ca(2+)</name>
        <dbReference type="ChEBI" id="CHEBI:29108"/>
    </ligand>
</feature>
<evidence type="ECO:0000313" key="13">
    <source>
        <dbReference type="Proteomes" id="UP000030106"/>
    </source>
</evidence>
<dbReference type="Proteomes" id="UP000030106">
    <property type="component" value="Unassembled WGS sequence"/>
</dbReference>
<feature type="active site" description="Charge relay system" evidence="8">
    <location>
        <position position="516"/>
    </location>
</feature>
<dbReference type="GO" id="GO:0006508">
    <property type="term" value="P:proteolysis"/>
    <property type="evidence" value="ECO:0007669"/>
    <property type="project" value="UniProtKB-KW"/>
</dbReference>
<evidence type="ECO:0000256" key="2">
    <source>
        <dbReference type="ARBA" id="ARBA00022670"/>
    </source>
</evidence>
<comment type="caution">
    <text evidence="12">The sequence shown here is derived from an EMBL/GenBank/DDBJ whole genome shotgun (WGS) entry which is preliminary data.</text>
</comment>
<keyword evidence="4 8" id="KW-0378">Hydrolase</keyword>
<reference evidence="12 13" key="1">
    <citation type="submission" date="2012-10" db="EMBL/GenBank/DDBJ databases">
        <title>Genome sequencing and analysis of entomopathogenic fungi Beauveria bassiana D1-5.</title>
        <authorList>
            <person name="Li Q."/>
            <person name="Wang L."/>
            <person name="Zhang Z."/>
            <person name="Wang Q."/>
            <person name="Ren J."/>
            <person name="Wang M."/>
            <person name="Xu W."/>
            <person name="Wang J."/>
            <person name="Lu Y."/>
            <person name="Du Q."/>
            <person name="Sun Z."/>
        </authorList>
    </citation>
    <scope>NUCLEOTIDE SEQUENCE [LARGE SCALE GENOMIC DNA]</scope>
    <source>
        <strain evidence="12 13">D1-5</strain>
    </source>
</reference>
<keyword evidence="2 8" id="KW-0645">Protease</keyword>
<accession>A0A0A2VAJ1</accession>
<feature type="compositionally biased region" description="Polar residues" evidence="9">
    <location>
        <begin position="269"/>
        <end position="279"/>
    </location>
</feature>
<feature type="active site" description="Charge relay system" evidence="8">
    <location>
        <position position="281"/>
    </location>
</feature>
<feature type="chain" id="PRO_5001995348" evidence="10">
    <location>
        <begin position="18"/>
        <end position="610"/>
    </location>
</feature>
<dbReference type="GO" id="GO:0046872">
    <property type="term" value="F:metal ion binding"/>
    <property type="evidence" value="ECO:0007669"/>
    <property type="project" value="UniProtKB-UniRule"/>
</dbReference>
<feature type="binding site" evidence="8">
    <location>
        <position position="558"/>
    </location>
    <ligand>
        <name>Ca(2+)</name>
        <dbReference type="ChEBI" id="CHEBI:29108"/>
    </ligand>
</feature>
<comment type="cofactor">
    <cofactor evidence="8">
        <name>Ca(2+)</name>
        <dbReference type="ChEBI" id="CHEBI:29108"/>
    </cofactor>
    <text evidence="8">Binds 1 Ca(2+) ion per subunit.</text>
</comment>
<feature type="binding site" evidence="8">
    <location>
        <position position="590"/>
    </location>
    <ligand>
        <name>Ca(2+)</name>
        <dbReference type="ChEBI" id="CHEBI:29108"/>
    </ligand>
</feature>
<dbReference type="eggNOG" id="ENOG502QTN1">
    <property type="taxonomic scope" value="Eukaryota"/>
</dbReference>
<proteinExistence type="predicted"/>
<evidence type="ECO:0000256" key="3">
    <source>
        <dbReference type="ARBA" id="ARBA00022723"/>
    </source>
</evidence>
<dbReference type="AlphaFoldDB" id="A0A0A2VAJ1"/>
<evidence type="ECO:0000256" key="5">
    <source>
        <dbReference type="ARBA" id="ARBA00022825"/>
    </source>
</evidence>
<keyword evidence="6 8" id="KW-0106">Calcium</keyword>
<dbReference type="InterPro" id="IPR050819">
    <property type="entry name" value="Tripeptidyl-peptidase_I"/>
</dbReference>
<evidence type="ECO:0000256" key="9">
    <source>
        <dbReference type="SAM" id="MobiDB-lite"/>
    </source>
</evidence>
<keyword evidence="7" id="KW-0865">Zymogen</keyword>
<dbReference type="SUPFAM" id="SSF52743">
    <property type="entry name" value="Subtilisin-like"/>
    <property type="match status" value="1"/>
</dbReference>
<dbReference type="SMART" id="SM00944">
    <property type="entry name" value="Pro-kuma_activ"/>
    <property type="match status" value="1"/>
</dbReference>
<organism evidence="12 13">
    <name type="scientific">Beauveria bassiana D1-5</name>
    <dbReference type="NCBI Taxonomy" id="1245745"/>
    <lineage>
        <taxon>Eukaryota</taxon>
        <taxon>Fungi</taxon>
        <taxon>Dikarya</taxon>
        <taxon>Ascomycota</taxon>
        <taxon>Pezizomycotina</taxon>
        <taxon>Sordariomycetes</taxon>
        <taxon>Hypocreomycetidae</taxon>
        <taxon>Hypocreales</taxon>
        <taxon>Cordycipitaceae</taxon>
        <taxon>Beauveria</taxon>
    </lineage>
</organism>
<dbReference type="InterPro" id="IPR030400">
    <property type="entry name" value="Sedolisin_dom"/>
</dbReference>
<keyword evidence="10" id="KW-0732">Signal</keyword>
<protein>
    <submittedName>
        <fullName evidence="12">Tripeptidyl-peptidase sed1</fullName>
    </submittedName>
</protein>
<dbReference type="Pfam" id="PF09286">
    <property type="entry name" value="Pro-kuma_activ"/>
    <property type="match status" value="1"/>
</dbReference>
<name>A0A0A2VAJ1_BEABA</name>
<feature type="signal peptide" evidence="10">
    <location>
        <begin position="1"/>
        <end position="17"/>
    </location>
</feature>
<evidence type="ECO:0000256" key="6">
    <source>
        <dbReference type="ARBA" id="ARBA00022837"/>
    </source>
</evidence>
<sequence>MKLNVLVLAATALAAPASKMVVHETRGASHAGYTKGAAVETDTRVPVRIALKQRNLDNAMDLLLKVLGSSDPNSPDYGKHYTEDQVVSTFAPEAGTVDAVKSWLVANGISADSIKHSQNQGWLTFETTTGKLETLLDAKYNQYSHPTRKGTYIGTDEYKLPSTVADHVDFVQPAVALAAAGKIERKLPKVPFWPISEALSVQASTCPNHITPACLRSMYNFEQGSLKDASNDLGIFEQAGEQYIQSDLNQFYSKYASHVPSGTAPKNAPVNQQSGTQDSGEADLDYDMAVPIIHPQGTVNYEVGAPDDALSFFDPLLEALDGSYCNDSGECGKYKSTNVISISYGTDEVDFPASYAKVGDNDLAPLWYSEAKGVSVLISSGDSGVASRERECLGSNQDVFVPGILGGCPYITSVGATELPIGSSPGDAETATMHKFSSGGGFSNVNAAPDYQKSALATYFSQHDPGYKSYNTTDGVIPSNGGIYNRAGRGYPDVSANGLYGVVVVNGREGTSGGTSQSAPIFAALINRIINERIKAGKKGPLGFLNPTLYQNPSVFNDIVSGDQHLGGPQGDESPSECGNKGFSAVKGWDPVTGLGTPNYPKLLSALLKN</sequence>
<feature type="binding site" evidence="8">
    <location>
        <position position="588"/>
    </location>
    <ligand>
        <name>Ca(2+)</name>
        <dbReference type="ChEBI" id="CHEBI:29108"/>
    </ligand>
</feature>
<dbReference type="STRING" id="1245745.A0A0A2VAJ1"/>
<feature type="active site" description="Charge relay system" evidence="8">
    <location>
        <position position="285"/>
    </location>
</feature>
<dbReference type="InterPro" id="IPR036852">
    <property type="entry name" value="Peptidase_S8/S53_dom_sf"/>
</dbReference>
<evidence type="ECO:0000313" key="12">
    <source>
        <dbReference type="EMBL" id="KGQ03352.1"/>
    </source>
</evidence>
<dbReference type="CDD" id="cd11377">
    <property type="entry name" value="Pro-peptidase_S53"/>
    <property type="match status" value="1"/>
</dbReference>
<dbReference type="PANTHER" id="PTHR14218">
    <property type="entry name" value="PROTEASE S8 TRIPEPTIDYL PEPTIDASE I CLN2"/>
    <property type="match status" value="1"/>
</dbReference>
<evidence type="ECO:0000256" key="10">
    <source>
        <dbReference type="SAM" id="SignalP"/>
    </source>
</evidence>
<dbReference type="PROSITE" id="PS51695">
    <property type="entry name" value="SEDOLISIN"/>
    <property type="match status" value="1"/>
</dbReference>
<dbReference type="Gene3D" id="3.40.50.200">
    <property type="entry name" value="Peptidase S8/S53 domain"/>
    <property type="match status" value="1"/>
</dbReference>
<evidence type="ECO:0000256" key="7">
    <source>
        <dbReference type="ARBA" id="ARBA00023145"/>
    </source>
</evidence>